<dbReference type="SUPFAM" id="SSF48452">
    <property type="entry name" value="TPR-like"/>
    <property type="match status" value="1"/>
</dbReference>
<dbReference type="EMBL" id="BAAAYN010000025">
    <property type="protein sequence ID" value="GAA3389683.1"/>
    <property type="molecule type" value="Genomic_DNA"/>
</dbReference>
<gene>
    <name evidence="1" type="ORF">GCM10020369_40760</name>
</gene>
<dbReference type="Gene3D" id="1.25.40.10">
    <property type="entry name" value="Tetratricopeptide repeat domain"/>
    <property type="match status" value="1"/>
</dbReference>
<name>A0ABP6T1K7_9ACTN</name>
<sequence>MSTDGPGSVEEQLQRLEEEVRAEGTIDAWSHFAAVLADNGYPGPALEYLRTLWADAMAASALDEEETSSLVESLFLASSLARREDLDGYADLLLRRAAAVTTKPSLREAAQERLAAAAERRVAENTDRRLHELQWADLIEQRRLWSLGVEDYLRLTDLTLRVGATDELGSRLRSALAECVDGLREHPDAAPLLEYYAELLRVLGCAAELDEALRRLERVDPSSAVLAHLARAPLSDPASLSDRSMGVWRFLMSIAGSSDTSEAAAALHDFRVAVELSPLVRPLRVFYIYALWDAGERDAAREQVRLLESVADETHISHYNLAHVYRYTDQPSDALHHAELARRYATTDQDRADADDLIAEWRA</sequence>
<keyword evidence="2" id="KW-1185">Reference proteome</keyword>
<proteinExistence type="predicted"/>
<dbReference type="RefSeq" id="WP_345729754.1">
    <property type="nucleotide sequence ID" value="NZ_BAAAYN010000025.1"/>
</dbReference>
<accession>A0ABP6T1K7</accession>
<reference evidence="2" key="1">
    <citation type="journal article" date="2019" name="Int. J. Syst. Evol. Microbiol.">
        <title>The Global Catalogue of Microorganisms (GCM) 10K type strain sequencing project: providing services to taxonomists for standard genome sequencing and annotation.</title>
        <authorList>
            <consortium name="The Broad Institute Genomics Platform"/>
            <consortium name="The Broad Institute Genome Sequencing Center for Infectious Disease"/>
            <person name="Wu L."/>
            <person name="Ma J."/>
        </authorList>
    </citation>
    <scope>NUCLEOTIDE SEQUENCE [LARGE SCALE GENOMIC DNA]</scope>
    <source>
        <strain evidence="2">JCM 9458</strain>
    </source>
</reference>
<dbReference type="Proteomes" id="UP001501676">
    <property type="component" value="Unassembled WGS sequence"/>
</dbReference>
<evidence type="ECO:0000313" key="2">
    <source>
        <dbReference type="Proteomes" id="UP001501676"/>
    </source>
</evidence>
<evidence type="ECO:0008006" key="3">
    <source>
        <dbReference type="Google" id="ProtNLM"/>
    </source>
</evidence>
<organism evidence="1 2">
    <name type="scientific">Cryptosporangium minutisporangium</name>
    <dbReference type="NCBI Taxonomy" id="113569"/>
    <lineage>
        <taxon>Bacteria</taxon>
        <taxon>Bacillati</taxon>
        <taxon>Actinomycetota</taxon>
        <taxon>Actinomycetes</taxon>
        <taxon>Cryptosporangiales</taxon>
        <taxon>Cryptosporangiaceae</taxon>
        <taxon>Cryptosporangium</taxon>
    </lineage>
</organism>
<dbReference type="InterPro" id="IPR011990">
    <property type="entry name" value="TPR-like_helical_dom_sf"/>
</dbReference>
<evidence type="ECO:0000313" key="1">
    <source>
        <dbReference type="EMBL" id="GAA3389683.1"/>
    </source>
</evidence>
<comment type="caution">
    <text evidence="1">The sequence shown here is derived from an EMBL/GenBank/DDBJ whole genome shotgun (WGS) entry which is preliminary data.</text>
</comment>
<dbReference type="Pfam" id="PF13429">
    <property type="entry name" value="TPR_15"/>
    <property type="match status" value="1"/>
</dbReference>
<protein>
    <recommendedName>
        <fullName evidence="3">Tetratricopeptide repeat protein</fullName>
    </recommendedName>
</protein>